<name>A0A2S9Y2H7_9BACT</name>
<dbReference type="AlphaFoldDB" id="A0A2S9Y2H7"/>
<reference evidence="2 3" key="1">
    <citation type="submission" date="2018-03" db="EMBL/GenBank/DDBJ databases">
        <title>Draft Genome Sequences of the Obligatory Marine Myxobacteria Enhygromyxa salina SWB007.</title>
        <authorList>
            <person name="Poehlein A."/>
            <person name="Moghaddam J.A."/>
            <person name="Harms H."/>
            <person name="Alanjari M."/>
            <person name="Koenig G.M."/>
            <person name="Daniel R."/>
            <person name="Schaeberle T.F."/>
        </authorList>
    </citation>
    <scope>NUCLEOTIDE SEQUENCE [LARGE SCALE GENOMIC DNA]</scope>
    <source>
        <strain evidence="2 3">SWB007</strain>
    </source>
</reference>
<dbReference type="Proteomes" id="UP000238823">
    <property type="component" value="Unassembled WGS sequence"/>
</dbReference>
<accession>A0A2S9Y2H7</accession>
<evidence type="ECO:0000259" key="1">
    <source>
        <dbReference type="Pfam" id="PF08308"/>
    </source>
</evidence>
<gene>
    <name evidence="2" type="ORF">ENSA7_63370</name>
</gene>
<sequence length="122" mass="12994">MVPMPSAYECSSRPVFGGGPWRRAVVWVFVLALSGCAHTQSGRAAPTSVLEISCDTPDADVWVDGQYIGQISAVSGQLRLAAGVHRVEVRKPGHFPVQRTVRVEKQAGGAVVVAAELLTDPR</sequence>
<evidence type="ECO:0000313" key="3">
    <source>
        <dbReference type="Proteomes" id="UP000238823"/>
    </source>
</evidence>
<dbReference type="InterPro" id="IPR013229">
    <property type="entry name" value="PEGA"/>
</dbReference>
<comment type="caution">
    <text evidence="2">The sequence shown here is derived from an EMBL/GenBank/DDBJ whole genome shotgun (WGS) entry which is preliminary data.</text>
</comment>
<dbReference type="EMBL" id="PVNL01000121">
    <property type="protein sequence ID" value="PRP99295.1"/>
    <property type="molecule type" value="Genomic_DNA"/>
</dbReference>
<feature type="domain" description="PEGA" evidence="1">
    <location>
        <begin position="48"/>
        <end position="106"/>
    </location>
</feature>
<protein>
    <submittedName>
        <fullName evidence="2">PEGA domain protein</fullName>
    </submittedName>
</protein>
<dbReference type="OrthoDB" id="5515520at2"/>
<proteinExistence type="predicted"/>
<dbReference type="Pfam" id="PF08308">
    <property type="entry name" value="PEGA"/>
    <property type="match status" value="1"/>
</dbReference>
<organism evidence="2 3">
    <name type="scientific">Enhygromyxa salina</name>
    <dbReference type="NCBI Taxonomy" id="215803"/>
    <lineage>
        <taxon>Bacteria</taxon>
        <taxon>Pseudomonadati</taxon>
        <taxon>Myxococcota</taxon>
        <taxon>Polyangia</taxon>
        <taxon>Nannocystales</taxon>
        <taxon>Nannocystaceae</taxon>
        <taxon>Enhygromyxa</taxon>
    </lineage>
</organism>
<evidence type="ECO:0000313" key="2">
    <source>
        <dbReference type="EMBL" id="PRP99295.1"/>
    </source>
</evidence>